<dbReference type="EMBL" id="BOPG01000071">
    <property type="protein sequence ID" value="GIJ61818.1"/>
    <property type="molecule type" value="Genomic_DNA"/>
</dbReference>
<keyword evidence="1" id="KW-0812">Transmembrane</keyword>
<keyword evidence="3" id="KW-1185">Reference proteome</keyword>
<evidence type="ECO:0000313" key="3">
    <source>
        <dbReference type="Proteomes" id="UP000612585"/>
    </source>
</evidence>
<sequence length="206" mass="23388">MSSTAYIAIGVMGGAVIAGVFSVLVVLVGHRTSQRKAHLERAVEKHLERYERVFVAARTAQDSLRNYLRISGRVDDRSDPFLFQLLAIATESVNEFCVSVTWTHNPGMLYLDIKLEEKCLSVRDLLLGWLAVRRVHWGEVATVRRTEQYEPIPLDQVPNLRLGDYRELRLETRRLVLSSAEDISRLRQIDKLLSAVIADLKAVVAY</sequence>
<accession>A0A8J3ZFF8</accession>
<protein>
    <submittedName>
        <fullName evidence="2">Uncharacterized protein</fullName>
    </submittedName>
</protein>
<dbReference type="RefSeq" id="WP_204007014.1">
    <property type="nucleotide sequence ID" value="NZ_BOPG01000071.1"/>
</dbReference>
<proteinExistence type="predicted"/>
<name>A0A8J3ZFF8_9ACTN</name>
<feature type="transmembrane region" description="Helical" evidence="1">
    <location>
        <begin position="6"/>
        <end position="28"/>
    </location>
</feature>
<keyword evidence="1" id="KW-1133">Transmembrane helix</keyword>
<dbReference type="Proteomes" id="UP000612585">
    <property type="component" value="Unassembled WGS sequence"/>
</dbReference>
<keyword evidence="1" id="KW-0472">Membrane</keyword>
<evidence type="ECO:0000256" key="1">
    <source>
        <dbReference type="SAM" id="Phobius"/>
    </source>
</evidence>
<reference evidence="2" key="1">
    <citation type="submission" date="2021-01" db="EMBL/GenBank/DDBJ databases">
        <title>Whole genome shotgun sequence of Virgisporangium aurantiacum NBRC 16421.</title>
        <authorList>
            <person name="Komaki H."/>
            <person name="Tamura T."/>
        </authorList>
    </citation>
    <scope>NUCLEOTIDE SEQUENCE</scope>
    <source>
        <strain evidence="2">NBRC 16421</strain>
    </source>
</reference>
<gene>
    <name evidence="2" type="ORF">Vau01_093340</name>
</gene>
<comment type="caution">
    <text evidence="2">The sequence shown here is derived from an EMBL/GenBank/DDBJ whole genome shotgun (WGS) entry which is preliminary data.</text>
</comment>
<organism evidence="2 3">
    <name type="scientific">Virgisporangium aurantiacum</name>
    <dbReference type="NCBI Taxonomy" id="175570"/>
    <lineage>
        <taxon>Bacteria</taxon>
        <taxon>Bacillati</taxon>
        <taxon>Actinomycetota</taxon>
        <taxon>Actinomycetes</taxon>
        <taxon>Micromonosporales</taxon>
        <taxon>Micromonosporaceae</taxon>
        <taxon>Virgisporangium</taxon>
    </lineage>
</organism>
<dbReference type="AlphaFoldDB" id="A0A8J3ZFF8"/>
<evidence type="ECO:0000313" key="2">
    <source>
        <dbReference type="EMBL" id="GIJ61818.1"/>
    </source>
</evidence>